<dbReference type="CDD" id="cd07905">
    <property type="entry name" value="Adenylation_DNA_ligase_LigC"/>
    <property type="match status" value="1"/>
</dbReference>
<dbReference type="InterPro" id="IPR012340">
    <property type="entry name" value="NA-bd_OB-fold"/>
</dbReference>
<dbReference type="InterPro" id="IPR012309">
    <property type="entry name" value="DNA_ligase_ATP-dep_C"/>
</dbReference>
<dbReference type="GO" id="GO:0005524">
    <property type="term" value="F:ATP binding"/>
    <property type="evidence" value="ECO:0007669"/>
    <property type="project" value="InterPro"/>
</dbReference>
<dbReference type="CDD" id="cd07970">
    <property type="entry name" value="OBF_DNA_ligase_LigC"/>
    <property type="match status" value="1"/>
</dbReference>
<proteinExistence type="inferred from homology"/>
<evidence type="ECO:0000256" key="3">
    <source>
        <dbReference type="ARBA" id="ARBA00022598"/>
    </source>
</evidence>
<comment type="catalytic activity">
    <reaction evidence="4">
        <text>ATP + (deoxyribonucleotide)n-3'-hydroxyl + 5'-phospho-(deoxyribonucleotide)m = (deoxyribonucleotide)n+m + AMP + diphosphate.</text>
        <dbReference type="EC" id="6.5.1.1"/>
    </reaction>
</comment>
<dbReference type="SUPFAM" id="SSF56091">
    <property type="entry name" value="DNA ligase/mRNA capping enzyme, catalytic domain"/>
    <property type="match status" value="1"/>
</dbReference>
<dbReference type="PANTHER" id="PTHR45674">
    <property type="entry name" value="DNA LIGASE 1/3 FAMILY MEMBER"/>
    <property type="match status" value="1"/>
</dbReference>
<keyword evidence="3 7" id="KW-0436">Ligase</keyword>
<dbReference type="InterPro" id="IPR012310">
    <property type="entry name" value="DNA_ligase_ATP-dep_cent"/>
</dbReference>
<dbReference type="Proteomes" id="UP000199417">
    <property type="component" value="Unassembled WGS sequence"/>
</dbReference>
<organism evidence="7 8">
    <name type="scientific">Rhodococcus tukisamuensis</name>
    <dbReference type="NCBI Taxonomy" id="168276"/>
    <lineage>
        <taxon>Bacteria</taxon>
        <taxon>Bacillati</taxon>
        <taxon>Actinomycetota</taxon>
        <taxon>Actinomycetes</taxon>
        <taxon>Mycobacteriales</taxon>
        <taxon>Nocardiaceae</taxon>
        <taxon>Rhodococcus</taxon>
    </lineage>
</organism>
<gene>
    <name evidence="7" type="ORF">SAMN05444580_103106</name>
</gene>
<dbReference type="SUPFAM" id="SSF50249">
    <property type="entry name" value="Nucleic acid-binding proteins"/>
    <property type="match status" value="1"/>
</dbReference>
<keyword evidence="8" id="KW-1185">Reference proteome</keyword>
<evidence type="ECO:0000313" key="8">
    <source>
        <dbReference type="Proteomes" id="UP000199417"/>
    </source>
</evidence>
<dbReference type="EMBL" id="FNAB01000003">
    <property type="protein sequence ID" value="SDD15033.1"/>
    <property type="molecule type" value="Genomic_DNA"/>
</dbReference>
<dbReference type="PANTHER" id="PTHR45674:SF4">
    <property type="entry name" value="DNA LIGASE 1"/>
    <property type="match status" value="1"/>
</dbReference>
<dbReference type="GO" id="GO:0006281">
    <property type="term" value="P:DNA repair"/>
    <property type="evidence" value="ECO:0007669"/>
    <property type="project" value="InterPro"/>
</dbReference>
<evidence type="ECO:0000256" key="2">
    <source>
        <dbReference type="ARBA" id="ARBA00012727"/>
    </source>
</evidence>
<evidence type="ECO:0000256" key="1">
    <source>
        <dbReference type="ARBA" id="ARBA00007572"/>
    </source>
</evidence>
<dbReference type="GO" id="GO:0003910">
    <property type="term" value="F:DNA ligase (ATP) activity"/>
    <property type="evidence" value="ECO:0007669"/>
    <property type="project" value="UniProtKB-EC"/>
</dbReference>
<dbReference type="InterPro" id="IPR016059">
    <property type="entry name" value="DNA_ligase_ATP-dep_CS"/>
</dbReference>
<dbReference type="InterPro" id="IPR044117">
    <property type="entry name" value="OBF_LigC-like"/>
</dbReference>
<reference evidence="7 8" key="1">
    <citation type="submission" date="2016-10" db="EMBL/GenBank/DDBJ databases">
        <authorList>
            <person name="de Groot N.N."/>
        </authorList>
    </citation>
    <scope>NUCLEOTIDE SEQUENCE [LARGE SCALE GENOMIC DNA]</scope>
    <source>
        <strain evidence="7 8">JCM 11308</strain>
    </source>
</reference>
<dbReference type="NCBIfam" id="NF006078">
    <property type="entry name" value="PRK08224.1"/>
    <property type="match status" value="1"/>
</dbReference>
<dbReference type="InterPro" id="IPR050191">
    <property type="entry name" value="ATP-dep_DNA_ligase"/>
</dbReference>
<comment type="similarity">
    <text evidence="1">Belongs to the ATP-dependent DNA ligase family.</text>
</comment>
<dbReference type="Pfam" id="PF01068">
    <property type="entry name" value="DNA_ligase_A_M"/>
    <property type="match status" value="1"/>
</dbReference>
<feature type="domain" description="ATP-dependent DNA ligase family profile" evidence="5">
    <location>
        <begin position="17"/>
        <end position="214"/>
    </location>
</feature>
<dbReference type="GO" id="GO:0006310">
    <property type="term" value="P:DNA recombination"/>
    <property type="evidence" value="ECO:0007669"/>
    <property type="project" value="InterPro"/>
</dbReference>
<name>A0A1G6SE57_9NOCA</name>
<dbReference type="EC" id="6.5.1.1" evidence="2"/>
<dbReference type="Gene3D" id="3.30.470.30">
    <property type="entry name" value="DNA ligase/mRNA capping enzyme"/>
    <property type="match status" value="1"/>
</dbReference>
<evidence type="ECO:0000259" key="6">
    <source>
        <dbReference type="Pfam" id="PF04679"/>
    </source>
</evidence>
<dbReference type="InterPro" id="IPR044119">
    <property type="entry name" value="Adenylation_LigC-like"/>
</dbReference>
<evidence type="ECO:0000259" key="5">
    <source>
        <dbReference type="Pfam" id="PF01068"/>
    </source>
</evidence>
<accession>A0A1G6SE57</accession>
<sequence>MRKYGGVDLPLAPPLQPMLAKAAAAVPAQPEGEDPVWSYEPKWDGFRAIVFRDGDEVVLSSRSGKDLGRYFPEMLAAVREELPSRCVLDGELVVPREVDGRTRLDWEALSERIHPAASRVTLLSEQTPSQLVGFDLLALDDRDLTGEPFARRRELLLDAVGSGGRSCHVTTATTDASLAQEWFSTFEGAGLDGVVAKKLAGRYLPNKREMIKVKHARTADCVVIGYRPHKSQPGIGSMLLGLYDGDEMHFIGGASAFTAARRIELQAILDPLRLGEDVVNDGEASRWSAGKDRQWVPLRPELVVEVAYDQMEGDRLRHAGRFLRWRPDREPRECTYEQLEVPVRYDLTDVLAGGAS</sequence>
<dbReference type="STRING" id="168276.SAMN05444580_103106"/>
<dbReference type="PROSITE" id="PS00697">
    <property type="entry name" value="DNA_LIGASE_A1"/>
    <property type="match status" value="1"/>
</dbReference>
<dbReference type="AlphaFoldDB" id="A0A1G6SE57"/>
<evidence type="ECO:0000313" key="7">
    <source>
        <dbReference type="EMBL" id="SDD15033.1"/>
    </source>
</evidence>
<evidence type="ECO:0000256" key="4">
    <source>
        <dbReference type="ARBA" id="ARBA00034003"/>
    </source>
</evidence>
<dbReference type="Gene3D" id="2.40.50.140">
    <property type="entry name" value="Nucleic acid-binding proteins"/>
    <property type="match status" value="1"/>
</dbReference>
<protein>
    <recommendedName>
        <fullName evidence="2">DNA ligase (ATP)</fullName>
        <ecNumber evidence="2">6.5.1.1</ecNumber>
    </recommendedName>
</protein>
<dbReference type="Pfam" id="PF04679">
    <property type="entry name" value="DNA_ligase_A_C"/>
    <property type="match status" value="1"/>
</dbReference>
<feature type="domain" description="DNA ligase ATP-dependent C-terminal" evidence="6">
    <location>
        <begin position="233"/>
        <end position="329"/>
    </location>
</feature>